<dbReference type="InterPro" id="IPR003609">
    <property type="entry name" value="Pan_app"/>
</dbReference>
<dbReference type="Proteomes" id="UP000887568">
    <property type="component" value="Unplaced"/>
</dbReference>
<dbReference type="PANTHER" id="PTHR36695">
    <property type="entry name" value="AGAP008648-PA"/>
    <property type="match status" value="1"/>
</dbReference>
<feature type="domain" description="Apple" evidence="2">
    <location>
        <begin position="26"/>
        <end position="107"/>
    </location>
</feature>
<name>A0A913ZST6_PATMI</name>
<proteinExistence type="predicted"/>
<keyword evidence="4" id="KW-1185">Reference proteome</keyword>
<evidence type="ECO:0000313" key="3">
    <source>
        <dbReference type="EnsemblMetazoa" id="XP_038054818.1"/>
    </source>
</evidence>
<feature type="signal peptide" evidence="1">
    <location>
        <begin position="1"/>
        <end position="26"/>
    </location>
</feature>
<accession>A0A913ZST6</accession>
<dbReference type="Pfam" id="PF00024">
    <property type="entry name" value="PAN_1"/>
    <property type="match status" value="1"/>
</dbReference>
<dbReference type="EnsemblMetazoa" id="XM_038198890.1">
    <property type="protein sequence ID" value="XP_038054818.1"/>
    <property type="gene ID" value="LOC119727009"/>
</dbReference>
<dbReference type="InterPro" id="IPR022041">
    <property type="entry name" value="Methyltransf_FA"/>
</dbReference>
<dbReference type="Gene3D" id="3.50.4.10">
    <property type="entry name" value="Hepatocyte Growth Factor"/>
    <property type="match status" value="1"/>
</dbReference>
<dbReference type="GeneID" id="119727009"/>
<reference evidence="3" key="1">
    <citation type="submission" date="2022-11" db="UniProtKB">
        <authorList>
            <consortium name="EnsemblMetazoa"/>
        </authorList>
    </citation>
    <scope>IDENTIFICATION</scope>
</reference>
<evidence type="ECO:0000256" key="1">
    <source>
        <dbReference type="SAM" id="SignalP"/>
    </source>
</evidence>
<dbReference type="PANTHER" id="PTHR36695:SF12">
    <property type="entry name" value="AGAP008648-PA"/>
    <property type="match status" value="1"/>
</dbReference>
<dbReference type="Pfam" id="PF12248">
    <property type="entry name" value="Methyltransf_FA"/>
    <property type="match status" value="1"/>
</dbReference>
<sequence length="251" mass="28373">MNFDVFRLELRFFIFNLALVVTLVSCSSNSTSYQSALFETGSGHDVEHRPISSARFASRTRCAAHCLTEKHCRFYSYDKGTLECVLRDASVVSPTQPSVGYLTRRVCTSTYKTQGQFKYLYPLPPFSGQAVLDFSVQTIADAIVSLSTNGTFKGVKYELVIGANGNTNTYLRLGWKYTPFVNRRTVGVVSEHEMRRFWLRYDHGTFALGKHERAAYLEWTDPTPPANPPRFIGFGSWVRHADWVVHGNCPA</sequence>
<feature type="chain" id="PRO_5037963908" description="Apple domain-containing protein" evidence="1">
    <location>
        <begin position="27"/>
        <end position="251"/>
    </location>
</feature>
<evidence type="ECO:0000259" key="2">
    <source>
        <dbReference type="PROSITE" id="PS50948"/>
    </source>
</evidence>
<dbReference type="OrthoDB" id="8182187at2759"/>
<protein>
    <recommendedName>
        <fullName evidence="2">Apple domain-containing protein</fullName>
    </recommendedName>
</protein>
<dbReference type="OMA" id="HEEAYIE"/>
<dbReference type="SUPFAM" id="SSF57414">
    <property type="entry name" value="Hairpin loop containing domain-like"/>
    <property type="match status" value="1"/>
</dbReference>
<dbReference type="PROSITE" id="PS51257">
    <property type="entry name" value="PROKAR_LIPOPROTEIN"/>
    <property type="match status" value="1"/>
</dbReference>
<organism evidence="3 4">
    <name type="scientific">Patiria miniata</name>
    <name type="common">Bat star</name>
    <name type="synonym">Asterina miniata</name>
    <dbReference type="NCBI Taxonomy" id="46514"/>
    <lineage>
        <taxon>Eukaryota</taxon>
        <taxon>Metazoa</taxon>
        <taxon>Echinodermata</taxon>
        <taxon>Eleutherozoa</taxon>
        <taxon>Asterozoa</taxon>
        <taxon>Asteroidea</taxon>
        <taxon>Valvatacea</taxon>
        <taxon>Valvatida</taxon>
        <taxon>Asterinidae</taxon>
        <taxon>Patiria</taxon>
    </lineage>
</organism>
<dbReference type="AlphaFoldDB" id="A0A913ZST6"/>
<keyword evidence="1" id="KW-0732">Signal</keyword>
<evidence type="ECO:0000313" key="4">
    <source>
        <dbReference type="Proteomes" id="UP000887568"/>
    </source>
</evidence>
<dbReference type="RefSeq" id="XP_038054818.1">
    <property type="nucleotide sequence ID" value="XM_038198890.1"/>
</dbReference>
<dbReference type="PROSITE" id="PS50948">
    <property type="entry name" value="PAN"/>
    <property type="match status" value="1"/>
</dbReference>